<dbReference type="InterPro" id="IPR010127">
    <property type="entry name" value="Phasin_subfam-1"/>
</dbReference>
<dbReference type="AlphaFoldDB" id="A0A6S6SC69"/>
<dbReference type="InterPro" id="IPR018968">
    <property type="entry name" value="Phasin"/>
</dbReference>
<proteinExistence type="predicted"/>
<accession>A0A6S6SC69</accession>
<feature type="domain" description="Phasin" evidence="1">
    <location>
        <begin position="9"/>
        <end position="104"/>
    </location>
</feature>
<dbReference type="Pfam" id="PF09361">
    <property type="entry name" value="Phasin_2"/>
    <property type="match status" value="1"/>
</dbReference>
<dbReference type="NCBIfam" id="TIGR01841">
    <property type="entry name" value="phasin"/>
    <property type="match status" value="1"/>
</dbReference>
<gene>
    <name evidence="2" type="ORF">HELGO_WM10479</name>
</gene>
<dbReference type="EMBL" id="CACVAY010000007">
    <property type="protein sequence ID" value="CAA6800892.1"/>
    <property type="molecule type" value="Genomic_DNA"/>
</dbReference>
<evidence type="ECO:0000259" key="1">
    <source>
        <dbReference type="Pfam" id="PF09361"/>
    </source>
</evidence>
<sequence length="142" mass="15840">MQNEMMDLMKTFNENSMTTAQRMAELNIKTFEALGAKQSELFKSCFESAQKSAETFANTKDVKELVELQKTTVSECNGKWLSNVREAVETLNGVREEMAGIYEEARTYASDSAEKASELSQKAVEENMEKVTELASKATKAA</sequence>
<evidence type="ECO:0000313" key="2">
    <source>
        <dbReference type="EMBL" id="CAA6800892.1"/>
    </source>
</evidence>
<reference evidence="2" key="1">
    <citation type="submission" date="2020-01" db="EMBL/GenBank/DDBJ databases">
        <authorList>
            <person name="Meier V. D."/>
            <person name="Meier V D."/>
        </authorList>
    </citation>
    <scope>NUCLEOTIDE SEQUENCE</scope>
    <source>
        <strain evidence="2">HLG_WM_MAG_07</strain>
    </source>
</reference>
<protein>
    <recommendedName>
        <fullName evidence="1">Phasin domain-containing protein</fullName>
    </recommendedName>
</protein>
<organism evidence="2">
    <name type="scientific">uncultured Thiotrichaceae bacterium</name>
    <dbReference type="NCBI Taxonomy" id="298394"/>
    <lineage>
        <taxon>Bacteria</taxon>
        <taxon>Pseudomonadati</taxon>
        <taxon>Pseudomonadota</taxon>
        <taxon>Gammaproteobacteria</taxon>
        <taxon>Thiotrichales</taxon>
        <taxon>Thiotrichaceae</taxon>
        <taxon>environmental samples</taxon>
    </lineage>
</organism>
<name>A0A6S6SC69_9GAMM</name>